<keyword evidence="2" id="KW-1185">Reference proteome</keyword>
<sequence length="545" mass="62930">MVLRWRPDMHTFQLPSGECTITLQDVNMLLDLQISGQAVTGRNDSVWEQFPRLLGVNPPERKHGYSIRTTWLKEQLSSMPPNPNEEQAMQQLRMYLLYFFGKFLVPDKSGDRIHTMYLPLLEDIPTIRSYSWGSACLASLYRGLCDAATPSKRGNSVSGCVLLLQAWARSRIIMFQRERVRAPPFDRPLALKWVAIGTRYQGDPAHNLVAANIMLDHIEPSGFIWTPYDISQTLYPVDVECWSATTYLINFGIVEYHQTDRVRLQFGLNHVARDDAQIMEHYHEIDMRKNVHDWAAKFHAEIQHWNHRNIRALQGDLADVVPLMHSNEYLHQYTRDYMPYVSDNYYLNDPRPRPDMPPQYANSPHSYTQQQQQQQYTNIPYTQQQQQQQETCIPDPPPFTQQQQPFTQHTMSFTESDFMTPQQLTRNFFGYDRADFESPGTRQFNENYSNYFPPGEFTQPQQTQQTQQVSQDLPWTELSGNYLNSTWTQGQGSTSAFGQPAPRNEGINFLGVPDNNPNEDDGDVEIFGVGLRARNRPPCGTGGCL</sequence>
<protein>
    <submittedName>
        <fullName evidence="1">Uncharacterized protein</fullName>
    </submittedName>
</protein>
<comment type="caution">
    <text evidence="1">The sequence shown here is derived from an EMBL/GenBank/DDBJ whole genome shotgun (WGS) entry which is preliminary data.</text>
</comment>
<dbReference type="EMBL" id="CASHSV030000311">
    <property type="protein sequence ID" value="CAJ2661114.1"/>
    <property type="molecule type" value="Genomic_DNA"/>
</dbReference>
<gene>
    <name evidence="1" type="ORF">MILVUS5_LOCUS26900</name>
</gene>
<accession>A0ACB0KVC4</accession>
<evidence type="ECO:0000313" key="2">
    <source>
        <dbReference type="Proteomes" id="UP001177021"/>
    </source>
</evidence>
<proteinExistence type="predicted"/>
<organism evidence="1 2">
    <name type="scientific">Trifolium pratense</name>
    <name type="common">Red clover</name>
    <dbReference type="NCBI Taxonomy" id="57577"/>
    <lineage>
        <taxon>Eukaryota</taxon>
        <taxon>Viridiplantae</taxon>
        <taxon>Streptophyta</taxon>
        <taxon>Embryophyta</taxon>
        <taxon>Tracheophyta</taxon>
        <taxon>Spermatophyta</taxon>
        <taxon>Magnoliopsida</taxon>
        <taxon>eudicotyledons</taxon>
        <taxon>Gunneridae</taxon>
        <taxon>Pentapetalae</taxon>
        <taxon>rosids</taxon>
        <taxon>fabids</taxon>
        <taxon>Fabales</taxon>
        <taxon>Fabaceae</taxon>
        <taxon>Papilionoideae</taxon>
        <taxon>50 kb inversion clade</taxon>
        <taxon>NPAAA clade</taxon>
        <taxon>Hologalegina</taxon>
        <taxon>IRL clade</taxon>
        <taxon>Trifolieae</taxon>
        <taxon>Trifolium</taxon>
    </lineage>
</organism>
<reference evidence="1" key="1">
    <citation type="submission" date="2023-10" db="EMBL/GenBank/DDBJ databases">
        <authorList>
            <person name="Rodriguez Cubillos JULIANA M."/>
            <person name="De Vega J."/>
        </authorList>
    </citation>
    <scope>NUCLEOTIDE SEQUENCE</scope>
</reference>
<evidence type="ECO:0000313" key="1">
    <source>
        <dbReference type="EMBL" id="CAJ2661114.1"/>
    </source>
</evidence>
<dbReference type="Proteomes" id="UP001177021">
    <property type="component" value="Unassembled WGS sequence"/>
</dbReference>
<name>A0ACB0KVC4_TRIPR</name>